<evidence type="ECO:0000313" key="5">
    <source>
        <dbReference type="EMBL" id="KMT21428.1"/>
    </source>
</evidence>
<keyword evidence="1" id="KW-0963">Cytoplasm</keyword>
<keyword evidence="1" id="KW-0749">Sporulation</keyword>
<evidence type="ECO:0000259" key="4">
    <source>
        <dbReference type="Pfam" id="PF20439"/>
    </source>
</evidence>
<dbReference type="RefSeq" id="WP_048570867.1">
    <property type="nucleotide sequence ID" value="NZ_LFVU01000027.1"/>
</dbReference>
<feature type="domain" description="Stage IV sporulation protein A middle" evidence="3">
    <location>
        <begin position="239"/>
        <end position="417"/>
    </location>
</feature>
<comment type="function">
    <text evidence="1">ATPase. Has a role at an early stage in the morphogenesis of the spore coat.</text>
</comment>
<comment type="caution">
    <text evidence="5">The sequence shown here is derived from an EMBL/GenBank/DDBJ whole genome shotgun (WGS) entry which is preliminary data.</text>
</comment>
<dbReference type="OrthoDB" id="9761464at2"/>
<keyword evidence="1 5" id="KW-0378">Hydrolase</keyword>
<evidence type="ECO:0000259" key="2">
    <source>
        <dbReference type="Pfam" id="PF09547"/>
    </source>
</evidence>
<dbReference type="GO" id="GO:0016887">
    <property type="term" value="F:ATP hydrolysis activity"/>
    <property type="evidence" value="ECO:0007669"/>
    <property type="project" value="InterPro"/>
</dbReference>
<dbReference type="NCBIfam" id="TIGR02836">
    <property type="entry name" value="spore_IV_A"/>
    <property type="match status" value="1"/>
</dbReference>
<keyword evidence="6" id="KW-1185">Reference proteome</keyword>
<name>A0A0J8DAV2_CLOCY</name>
<dbReference type="Gene3D" id="3.40.50.300">
    <property type="entry name" value="P-loop containing nucleotide triphosphate hydrolases"/>
    <property type="match status" value="1"/>
</dbReference>
<dbReference type="STRING" id="1121307.CLCY_2c01880"/>
<dbReference type="GO" id="GO:0030435">
    <property type="term" value="P:sporulation resulting in formation of a cellular spore"/>
    <property type="evidence" value="ECO:0007669"/>
    <property type="project" value="UniProtKB-KW"/>
</dbReference>
<dbReference type="GO" id="GO:0005524">
    <property type="term" value="F:ATP binding"/>
    <property type="evidence" value="ECO:0007669"/>
    <property type="project" value="UniProtKB-KW"/>
</dbReference>
<dbReference type="Proteomes" id="UP000036756">
    <property type="component" value="Unassembled WGS sequence"/>
</dbReference>
<reference evidence="5 6" key="1">
    <citation type="submission" date="2015-06" db="EMBL/GenBank/DDBJ databases">
        <title>Draft genome sequence of the purine-degrading Clostridium cylindrosporum HC-1 (DSM 605).</title>
        <authorList>
            <person name="Poehlein A."/>
            <person name="Schiel-Bengelsdorf B."/>
            <person name="Bengelsdorf F."/>
            <person name="Daniel R."/>
            <person name="Duerre P."/>
        </authorList>
    </citation>
    <scope>NUCLEOTIDE SEQUENCE [LARGE SCALE GENOMIC DNA]</scope>
    <source>
        <strain evidence="5 6">DSM 605</strain>
    </source>
</reference>
<evidence type="ECO:0000256" key="1">
    <source>
        <dbReference type="PIRNR" id="PIRNR007466"/>
    </source>
</evidence>
<dbReference type="AlphaFoldDB" id="A0A0J8DAV2"/>
<dbReference type="InterPro" id="IPR014201">
    <property type="entry name" value="Spore_IV_A"/>
</dbReference>
<evidence type="ECO:0000313" key="6">
    <source>
        <dbReference type="Proteomes" id="UP000036756"/>
    </source>
</evidence>
<comment type="catalytic activity">
    <reaction evidence="1">
        <text>ATP + H2O = ADP + phosphate + H(+)</text>
        <dbReference type="Rhea" id="RHEA:13065"/>
        <dbReference type="ChEBI" id="CHEBI:15377"/>
        <dbReference type="ChEBI" id="CHEBI:15378"/>
        <dbReference type="ChEBI" id="CHEBI:30616"/>
        <dbReference type="ChEBI" id="CHEBI:43474"/>
        <dbReference type="ChEBI" id="CHEBI:456216"/>
    </reaction>
</comment>
<evidence type="ECO:0000259" key="3">
    <source>
        <dbReference type="Pfam" id="PF20438"/>
    </source>
</evidence>
<dbReference type="InterPro" id="IPR027417">
    <property type="entry name" value="P-loop_NTPase"/>
</dbReference>
<dbReference type="EC" id="3.6.1.-" evidence="1"/>
<dbReference type="SUPFAM" id="SSF52540">
    <property type="entry name" value="P-loop containing nucleoside triphosphate hydrolases"/>
    <property type="match status" value="1"/>
</dbReference>
<dbReference type="PATRIC" id="fig|1121307.3.peg.1045"/>
<sequence>MDNFDIYKDISERTQGDIYIGVVGPVRTGKSTFIRRFMDLLVIPNIENSYKKERAKDTLPQSGSGKTITTVEPKFVPNEEAVEILLSDNARMRVRMVDCVGYMVNGATGHIENDELRMVKTPWFEEEIPFIKAAEIGTKKVVSEHSTIGLVVTTDGSLTDIPRDNYLEAEEKVISELKELNKPFVVLLNSLTPYSDETKDLKSLMEEKYQVPVKVIDALNMKLDDITDILEKVLYEFPVKEIGVNIPEWVEALDNSHWLKKNFVLAIKSSVVDLDKLRDIKFVAKGYEELDFIGNVKFNEIKLGEGKATLDMKVQDGLFFKILGEISGSSIESEFGLLNLMKDLTVAKKEYDKISEALRDVRETGYGIVPPQMDELRLEEPEPVKQGSRCGLKLRASAPSLHLIRANVETEVTPIVGIDKQGSDMVKALLEEYETDPQKLWQANMFGKSLEELVKEGLQSKIQKMPEDIQAKLQRTLQRIVNEGSGSLICIIL</sequence>
<dbReference type="InterPro" id="IPR046841">
    <property type="entry name" value="SpoIVA_middle"/>
</dbReference>
<organism evidence="5 6">
    <name type="scientific">Clostridium cylindrosporum DSM 605</name>
    <dbReference type="NCBI Taxonomy" id="1121307"/>
    <lineage>
        <taxon>Bacteria</taxon>
        <taxon>Bacillati</taxon>
        <taxon>Bacillota</taxon>
        <taxon>Clostridia</taxon>
        <taxon>Eubacteriales</taxon>
        <taxon>Clostridiaceae</taxon>
        <taxon>Clostridium</taxon>
    </lineage>
</organism>
<dbReference type="EMBL" id="LFVU01000027">
    <property type="protein sequence ID" value="KMT21428.1"/>
    <property type="molecule type" value="Genomic_DNA"/>
</dbReference>
<keyword evidence="1" id="KW-0067">ATP-binding</keyword>
<dbReference type="Pfam" id="PF20438">
    <property type="entry name" value="SpoIVA_middle"/>
    <property type="match status" value="1"/>
</dbReference>
<feature type="domain" description="Sporulation stage IV protein A C-terminal" evidence="4">
    <location>
        <begin position="419"/>
        <end position="493"/>
    </location>
</feature>
<feature type="domain" description="Stage IV sporulation protein A ATPase" evidence="2">
    <location>
        <begin position="1"/>
        <end position="238"/>
    </location>
</feature>
<dbReference type="Pfam" id="PF20439">
    <property type="entry name" value="SpoIVA_C"/>
    <property type="match status" value="1"/>
</dbReference>
<proteinExistence type="predicted"/>
<accession>A0A0J8DAV2</accession>
<dbReference type="InterPro" id="IPR046842">
    <property type="entry name" value="SpoIVA_ATPase"/>
</dbReference>
<gene>
    <name evidence="5" type="primary">spoIVA</name>
    <name evidence="5" type="ORF">CLCY_2c01880</name>
</gene>
<comment type="subcellular location">
    <subcellularLocation>
        <location evidence="1">Cytoplasm</location>
    </subcellularLocation>
</comment>
<dbReference type="PIRSF" id="PIRSF007466">
    <property type="entry name" value="SpoIVA"/>
    <property type="match status" value="1"/>
</dbReference>
<dbReference type="InterPro" id="IPR046840">
    <property type="entry name" value="SpoIVA_C"/>
</dbReference>
<dbReference type="Pfam" id="PF09547">
    <property type="entry name" value="SpoIVA_ATPase"/>
    <property type="match status" value="1"/>
</dbReference>
<keyword evidence="1" id="KW-0547">Nucleotide-binding</keyword>
<protein>
    <recommendedName>
        <fullName evidence="1">Stage IV sporulation protein A</fullName>
        <ecNumber evidence="1">3.6.1.-</ecNumber>
    </recommendedName>
    <alternativeName>
        <fullName evidence="1">Coat morphogenetic protein SpoIVA</fullName>
    </alternativeName>
</protein>
<dbReference type="GO" id="GO:0005737">
    <property type="term" value="C:cytoplasm"/>
    <property type="evidence" value="ECO:0007669"/>
    <property type="project" value="UniProtKB-SubCell"/>
</dbReference>